<feature type="chain" id="PRO_5043796955" description="Secreted protein" evidence="1">
    <location>
        <begin position="24"/>
        <end position="126"/>
    </location>
</feature>
<evidence type="ECO:0000256" key="1">
    <source>
        <dbReference type="SAM" id="SignalP"/>
    </source>
</evidence>
<organism evidence="2 3">
    <name type="scientific">Linum trigynum</name>
    <dbReference type="NCBI Taxonomy" id="586398"/>
    <lineage>
        <taxon>Eukaryota</taxon>
        <taxon>Viridiplantae</taxon>
        <taxon>Streptophyta</taxon>
        <taxon>Embryophyta</taxon>
        <taxon>Tracheophyta</taxon>
        <taxon>Spermatophyta</taxon>
        <taxon>Magnoliopsida</taxon>
        <taxon>eudicotyledons</taxon>
        <taxon>Gunneridae</taxon>
        <taxon>Pentapetalae</taxon>
        <taxon>rosids</taxon>
        <taxon>fabids</taxon>
        <taxon>Malpighiales</taxon>
        <taxon>Linaceae</taxon>
        <taxon>Linum</taxon>
    </lineage>
</organism>
<dbReference type="Proteomes" id="UP001497516">
    <property type="component" value="Chromosome 5"/>
</dbReference>
<feature type="signal peptide" evidence="1">
    <location>
        <begin position="1"/>
        <end position="23"/>
    </location>
</feature>
<reference evidence="2 3" key="1">
    <citation type="submission" date="2024-04" db="EMBL/GenBank/DDBJ databases">
        <authorList>
            <person name="Fracassetti M."/>
        </authorList>
    </citation>
    <scope>NUCLEOTIDE SEQUENCE [LARGE SCALE GENOMIC DNA]</scope>
</reference>
<evidence type="ECO:0000313" key="2">
    <source>
        <dbReference type="EMBL" id="CAL1389093.1"/>
    </source>
</evidence>
<evidence type="ECO:0008006" key="4">
    <source>
        <dbReference type="Google" id="ProtNLM"/>
    </source>
</evidence>
<proteinExistence type="predicted"/>
<gene>
    <name evidence="2" type="ORF">LTRI10_LOCUS29978</name>
</gene>
<evidence type="ECO:0000313" key="3">
    <source>
        <dbReference type="Proteomes" id="UP001497516"/>
    </source>
</evidence>
<dbReference type="AlphaFoldDB" id="A0AAV2EU23"/>
<accession>A0AAV2EU23</accession>
<dbReference type="EMBL" id="OZ034818">
    <property type="protein sequence ID" value="CAL1389093.1"/>
    <property type="molecule type" value="Genomic_DNA"/>
</dbReference>
<protein>
    <recommendedName>
        <fullName evidence="4">Secreted protein</fullName>
    </recommendedName>
</protein>
<keyword evidence="3" id="KW-1185">Reference proteome</keyword>
<sequence length="126" mass="14409">MRIYRRHLAGALSLELLVSPAVPLCAMYIDPAKNRNFVRRGGVPKGVVHQRQLMRIVSLCYRRRRVEEAAKGREGSLWRSWIRSWMMTLWVGTAVGVAGEDRPFTPPGVWSFDFVLGGAHRSLRMM</sequence>
<name>A0AAV2EU23_9ROSI</name>
<keyword evidence="1" id="KW-0732">Signal</keyword>